<dbReference type="InterPro" id="IPR000944">
    <property type="entry name" value="Tscrpt_reg_Rrf2"/>
</dbReference>
<accession>A0A6M1T801</accession>
<gene>
    <name evidence="1" type="ORF">G3569_10425</name>
</gene>
<reference evidence="1 2" key="1">
    <citation type="submission" date="2020-02" db="EMBL/GenBank/DDBJ databases">
        <title>Aliifodinibius halophilus 2W32, complete genome.</title>
        <authorList>
            <person name="Li Y."/>
            <person name="Wu S."/>
        </authorList>
    </citation>
    <scope>NUCLEOTIDE SEQUENCE [LARGE SCALE GENOMIC DNA]</scope>
    <source>
        <strain evidence="1 2">2W32</strain>
    </source>
</reference>
<dbReference type="AlphaFoldDB" id="A0A6M1T801"/>
<dbReference type="PANTHER" id="PTHR33221">
    <property type="entry name" value="WINGED HELIX-TURN-HELIX TRANSCRIPTIONAL REGULATOR, RRF2 FAMILY"/>
    <property type="match status" value="1"/>
</dbReference>
<dbReference type="SUPFAM" id="SSF46785">
    <property type="entry name" value="Winged helix' DNA-binding domain"/>
    <property type="match status" value="1"/>
</dbReference>
<dbReference type="PANTHER" id="PTHR33221:SF15">
    <property type="entry name" value="HTH-TYPE TRANSCRIPTIONAL REGULATOR YWGB-RELATED"/>
    <property type="match status" value="1"/>
</dbReference>
<dbReference type="Proteomes" id="UP000479132">
    <property type="component" value="Unassembled WGS sequence"/>
</dbReference>
<name>A0A6M1T801_9BACT</name>
<dbReference type="PROSITE" id="PS01332">
    <property type="entry name" value="HTH_RRF2_1"/>
    <property type="match status" value="1"/>
</dbReference>
<dbReference type="NCBIfam" id="TIGR00738">
    <property type="entry name" value="rrf2_super"/>
    <property type="match status" value="1"/>
</dbReference>
<organism evidence="1 2">
    <name type="scientific">Fodinibius halophilus</name>
    <dbReference type="NCBI Taxonomy" id="1736908"/>
    <lineage>
        <taxon>Bacteria</taxon>
        <taxon>Pseudomonadati</taxon>
        <taxon>Balneolota</taxon>
        <taxon>Balneolia</taxon>
        <taxon>Balneolales</taxon>
        <taxon>Balneolaceae</taxon>
        <taxon>Fodinibius</taxon>
    </lineage>
</organism>
<comment type="caution">
    <text evidence="1">The sequence shown here is derived from an EMBL/GenBank/DDBJ whole genome shotgun (WGS) entry which is preliminary data.</text>
</comment>
<dbReference type="InterPro" id="IPR036390">
    <property type="entry name" value="WH_DNA-bd_sf"/>
</dbReference>
<dbReference type="InterPro" id="IPR036388">
    <property type="entry name" value="WH-like_DNA-bd_sf"/>
</dbReference>
<protein>
    <submittedName>
        <fullName evidence="1">Rrf2 family transcriptional regulator</fullName>
    </submittedName>
</protein>
<keyword evidence="2" id="KW-1185">Reference proteome</keyword>
<dbReference type="PROSITE" id="PS51197">
    <property type="entry name" value="HTH_RRF2_2"/>
    <property type="match status" value="1"/>
</dbReference>
<dbReference type="GO" id="GO:0003700">
    <property type="term" value="F:DNA-binding transcription factor activity"/>
    <property type="evidence" value="ECO:0007669"/>
    <property type="project" value="TreeGrafter"/>
</dbReference>
<sequence length="149" mass="16254">MLSKACVYGLRSSLFLASCKGDGYTSIREMSDQLDISFHFLTKILQELTGAGLMESHKGPKGGVRLTKAGSEVSLYEIVAAIDGTELFTECALGLPGCGVKKPCPLHDKWAGTRDGIRQMLEDTNLLELAEKGKKQNLRITEDGGFEWI</sequence>
<dbReference type="Pfam" id="PF02082">
    <property type="entry name" value="Rrf2"/>
    <property type="match status" value="1"/>
</dbReference>
<dbReference type="Gene3D" id="1.10.10.10">
    <property type="entry name" value="Winged helix-like DNA-binding domain superfamily/Winged helix DNA-binding domain"/>
    <property type="match status" value="1"/>
</dbReference>
<evidence type="ECO:0000313" key="2">
    <source>
        <dbReference type="Proteomes" id="UP000479132"/>
    </source>
</evidence>
<dbReference type="InterPro" id="IPR030489">
    <property type="entry name" value="TR_Rrf2-type_CS"/>
</dbReference>
<proteinExistence type="predicted"/>
<dbReference type="GO" id="GO:0005829">
    <property type="term" value="C:cytosol"/>
    <property type="evidence" value="ECO:0007669"/>
    <property type="project" value="TreeGrafter"/>
</dbReference>
<dbReference type="EMBL" id="JAALLS010000012">
    <property type="protein sequence ID" value="NGP88773.1"/>
    <property type="molecule type" value="Genomic_DNA"/>
</dbReference>
<evidence type="ECO:0000313" key="1">
    <source>
        <dbReference type="EMBL" id="NGP88773.1"/>
    </source>
</evidence>